<evidence type="ECO:0008006" key="3">
    <source>
        <dbReference type="Google" id="ProtNLM"/>
    </source>
</evidence>
<evidence type="ECO:0000313" key="1">
    <source>
        <dbReference type="EMBL" id="MBW0144836.1"/>
    </source>
</evidence>
<reference evidence="1 2" key="1">
    <citation type="submission" date="2021-07" db="EMBL/GenBank/DDBJ databases">
        <title>The draft genome sequence of Sphingomicrobium sp. B8.</title>
        <authorList>
            <person name="Mu L."/>
        </authorList>
    </citation>
    <scope>NUCLEOTIDE SEQUENCE [LARGE SCALE GENOMIC DNA]</scope>
    <source>
        <strain evidence="1 2">B8</strain>
    </source>
</reference>
<proteinExistence type="predicted"/>
<dbReference type="Proteomes" id="UP000698028">
    <property type="component" value="Unassembled WGS sequence"/>
</dbReference>
<dbReference type="EMBL" id="JAHVAH010000001">
    <property type="protein sequence ID" value="MBW0144836.1"/>
    <property type="molecule type" value="Genomic_DNA"/>
</dbReference>
<sequence length="199" mass="20904">MALSACSTGGQLDSLGGVYSERSLCPQLGIPAGTGDVTLFHPGGVAADYLDVTATITNLRSECYESGGQLISVATYDVVAQRRAAGPPRAVSLPVYNVAMQGGSNVVAKRVAPVTVNFENGQLMGQATGTATIRVDRAAVTLPDNVRAELTRKRKAGEVDAAIDPLTVPAIRDAVSRATFEHLVGFQLTQDQLRYNATR</sequence>
<protein>
    <recommendedName>
        <fullName evidence="3">Lipoprotein</fullName>
    </recommendedName>
</protein>
<name>A0ABS6V5S3_9SPHN</name>
<keyword evidence="2" id="KW-1185">Reference proteome</keyword>
<organism evidence="1 2">
    <name type="scientific">Sphingomicrobium clamense</name>
    <dbReference type="NCBI Taxonomy" id="2851013"/>
    <lineage>
        <taxon>Bacteria</taxon>
        <taxon>Pseudomonadati</taxon>
        <taxon>Pseudomonadota</taxon>
        <taxon>Alphaproteobacteria</taxon>
        <taxon>Sphingomonadales</taxon>
        <taxon>Sphingomonadaceae</taxon>
        <taxon>Sphingomicrobium</taxon>
    </lineage>
</organism>
<accession>A0ABS6V5S3</accession>
<evidence type="ECO:0000313" key="2">
    <source>
        <dbReference type="Proteomes" id="UP000698028"/>
    </source>
</evidence>
<comment type="caution">
    <text evidence="1">The sequence shown here is derived from an EMBL/GenBank/DDBJ whole genome shotgun (WGS) entry which is preliminary data.</text>
</comment>
<gene>
    <name evidence="1" type="ORF">KTQ36_05940</name>
</gene>